<evidence type="ECO:0000256" key="2">
    <source>
        <dbReference type="SAM" id="SignalP"/>
    </source>
</evidence>
<gene>
    <name evidence="4" type="ORF">I5M27_08880</name>
</gene>
<accession>A0ABS1C385</accession>
<feature type="chain" id="PRO_5046698647" evidence="2">
    <location>
        <begin position="20"/>
        <end position="209"/>
    </location>
</feature>
<keyword evidence="5" id="KW-1185">Reference proteome</keyword>
<dbReference type="InterPro" id="IPR036709">
    <property type="entry name" value="Autotransporte_beta_dom_sf"/>
</dbReference>
<sequence length="209" mass="22903">MRRLLTLAFFLAFSFAAFAQQNTSSLISAKIKDGSIMVGGNLGASYQKFSRDNLNTGKKETGDLIEVRFATKTGYFFLPDFAVGLNAAVEHTSINIDSTRFGSKNTYLLAGPFVRYYLNNGLFGELNVNAGVNTVKNGNKTDIKSAALGVGYAYFLNERIAIEPLLSFTYVQGRVDNPDVNTKDSQFGPVLNVGIQAYLWVPTRVLPTK</sequence>
<keyword evidence="1 2" id="KW-0732">Signal</keyword>
<proteinExistence type="predicted"/>
<evidence type="ECO:0000259" key="3">
    <source>
        <dbReference type="Pfam" id="PF13505"/>
    </source>
</evidence>
<dbReference type="EMBL" id="JAEHFX010000003">
    <property type="protein sequence ID" value="MBK0403098.1"/>
    <property type="molecule type" value="Genomic_DNA"/>
</dbReference>
<dbReference type="SUPFAM" id="SSF103515">
    <property type="entry name" value="Autotransporter"/>
    <property type="match status" value="1"/>
</dbReference>
<dbReference type="InterPro" id="IPR027385">
    <property type="entry name" value="Beta-barrel_OMP"/>
</dbReference>
<evidence type="ECO:0000313" key="4">
    <source>
        <dbReference type="EMBL" id="MBK0403098.1"/>
    </source>
</evidence>
<feature type="signal peptide" evidence="2">
    <location>
        <begin position="1"/>
        <end position="19"/>
    </location>
</feature>
<dbReference type="Gene3D" id="2.40.128.130">
    <property type="entry name" value="Autotransporter beta-domain"/>
    <property type="match status" value="1"/>
</dbReference>
<evidence type="ECO:0000313" key="5">
    <source>
        <dbReference type="Proteomes" id="UP000644147"/>
    </source>
</evidence>
<reference evidence="4 5" key="1">
    <citation type="submission" date="2020-12" db="EMBL/GenBank/DDBJ databases">
        <title>Bacterial novel species Adhaeribacter sp. BT258 isolated from soil.</title>
        <authorList>
            <person name="Jung H.-Y."/>
        </authorList>
    </citation>
    <scope>NUCLEOTIDE SEQUENCE [LARGE SCALE GENOMIC DNA]</scope>
    <source>
        <strain evidence="4 5">BT258</strain>
    </source>
</reference>
<comment type="caution">
    <text evidence="4">The sequence shown here is derived from an EMBL/GenBank/DDBJ whole genome shotgun (WGS) entry which is preliminary data.</text>
</comment>
<feature type="domain" description="Outer membrane protein beta-barrel" evidence="3">
    <location>
        <begin position="89"/>
        <end position="200"/>
    </location>
</feature>
<organism evidence="4 5">
    <name type="scientific">Adhaeribacter terrigena</name>
    <dbReference type="NCBI Taxonomy" id="2793070"/>
    <lineage>
        <taxon>Bacteria</taxon>
        <taxon>Pseudomonadati</taxon>
        <taxon>Bacteroidota</taxon>
        <taxon>Cytophagia</taxon>
        <taxon>Cytophagales</taxon>
        <taxon>Hymenobacteraceae</taxon>
        <taxon>Adhaeribacter</taxon>
    </lineage>
</organism>
<name>A0ABS1C385_9BACT</name>
<protein>
    <submittedName>
        <fullName evidence="4">Outer membrane beta-barrel protein</fullName>
    </submittedName>
</protein>
<dbReference type="Pfam" id="PF13505">
    <property type="entry name" value="OMP_b-brl"/>
    <property type="match status" value="1"/>
</dbReference>
<dbReference type="RefSeq" id="WP_200505835.1">
    <property type="nucleotide sequence ID" value="NZ_JAEHFX010000003.1"/>
</dbReference>
<evidence type="ECO:0000256" key="1">
    <source>
        <dbReference type="ARBA" id="ARBA00022729"/>
    </source>
</evidence>
<dbReference type="Proteomes" id="UP000644147">
    <property type="component" value="Unassembled WGS sequence"/>
</dbReference>